<dbReference type="EMBL" id="MCRM02000007">
    <property type="protein sequence ID" value="PNV75397.1"/>
    <property type="molecule type" value="Genomic_DNA"/>
</dbReference>
<dbReference type="Pfam" id="PF02599">
    <property type="entry name" value="CsrA"/>
    <property type="match status" value="1"/>
</dbReference>
<keyword evidence="4" id="KW-0678">Repressor</keyword>
<dbReference type="PANTHER" id="PTHR34984">
    <property type="entry name" value="CARBON STORAGE REGULATOR"/>
    <property type="match status" value="1"/>
</dbReference>
<keyword evidence="2 4" id="KW-0810">Translation regulation</keyword>
<dbReference type="NCBIfam" id="NF002469">
    <property type="entry name" value="PRK01712.1"/>
    <property type="match status" value="1"/>
</dbReference>
<comment type="subcellular location">
    <subcellularLocation>
        <location evidence="4">Cytoplasm</location>
    </subcellularLocation>
</comment>
<dbReference type="InterPro" id="IPR036107">
    <property type="entry name" value="CsrA_sf"/>
</dbReference>
<dbReference type="Gene3D" id="2.60.40.4380">
    <property type="entry name" value="Translational regulator CsrA"/>
    <property type="match status" value="1"/>
</dbReference>
<comment type="caution">
    <text evidence="5">The sequence shown here is derived from an EMBL/GenBank/DDBJ whole genome shotgun (WGS) entry which is preliminary data.</text>
</comment>
<keyword evidence="1 4" id="KW-0963">Cytoplasm</keyword>
<gene>
    <name evidence="4 5" type="primary">csrA</name>
    <name evidence="5" type="ORF">BES34_009080</name>
</gene>
<keyword evidence="6" id="KW-1185">Reference proteome</keyword>
<evidence type="ECO:0000313" key="5">
    <source>
        <dbReference type="EMBL" id="PNV75397.1"/>
    </source>
</evidence>
<evidence type="ECO:0000313" key="6">
    <source>
        <dbReference type="Proteomes" id="UP000094669"/>
    </source>
</evidence>
<accession>A0ABX4YJE9</accession>
<dbReference type="InterPro" id="IPR003751">
    <property type="entry name" value="CsrA"/>
</dbReference>
<protein>
    <recommendedName>
        <fullName evidence="4">Translational regulator CsrA</fullName>
    </recommendedName>
</protein>
<evidence type="ECO:0000256" key="4">
    <source>
        <dbReference type="HAMAP-Rule" id="MF_00167"/>
    </source>
</evidence>
<comment type="similarity">
    <text evidence="4">Belongs to the CsrA/RsmA family.</text>
</comment>
<keyword evidence="4" id="KW-1005">Bacterial flagellum biogenesis</keyword>
<dbReference type="RefSeq" id="WP_010416246.1">
    <property type="nucleotide sequence ID" value="NZ_MCRM02000007.1"/>
</dbReference>
<sequence>MLVLARRTNESIIIGDDIEIVIVDIKGDQVKIGVKAPKEVSVHRAEVYREIQAENRKAAGTKIKPEELGKIGNILKKGDANKKDRS</sequence>
<reference evidence="5" key="1">
    <citation type="submission" date="2018-01" db="EMBL/GenBank/DDBJ databases">
        <title>Genomic characterization of Leptospira inadai serogroup Lyme isolated from captured rat in Brazil and comparative analysis with human reference strain.</title>
        <authorList>
            <person name="Moreno L.Z."/>
            <person name="Loureiro A.P."/>
            <person name="Miraglia F."/>
            <person name="Kremer F.S."/>
            <person name="Eslabao M.R."/>
            <person name="Dellagostin O.A."/>
            <person name="Lilenbaum W."/>
            <person name="Moreno A.M."/>
        </authorList>
    </citation>
    <scope>NUCLEOTIDE SEQUENCE [LARGE SCALE GENOMIC DNA]</scope>
    <source>
        <strain evidence="5">M34/99</strain>
    </source>
</reference>
<dbReference type="SUPFAM" id="SSF117130">
    <property type="entry name" value="CsrA-like"/>
    <property type="match status" value="1"/>
</dbReference>
<evidence type="ECO:0000256" key="1">
    <source>
        <dbReference type="ARBA" id="ARBA00022490"/>
    </source>
</evidence>
<comment type="function">
    <text evidence="4">A translational regulator that binds mRNA to regulate translation initiation and/or mRNA stability. Usually binds in the 5'-UTR at or near the Shine-Dalgarno sequence preventing ribosome-binding, thus repressing translation. Its main target seems to be the major flagellin gene, while its function is anatagonized by FliW.</text>
</comment>
<evidence type="ECO:0000256" key="3">
    <source>
        <dbReference type="ARBA" id="ARBA00022884"/>
    </source>
</evidence>
<name>A0ABX4YJE9_9LEPT</name>
<dbReference type="Proteomes" id="UP000094669">
    <property type="component" value="Unassembled WGS sequence"/>
</dbReference>
<comment type="subunit">
    <text evidence="4">Homodimer; the beta-strands of each monomer intercalate to form a hydrophobic core, while the alpha-helices form wings that extend away from the core.</text>
</comment>
<dbReference type="HAMAP" id="MF_00167">
    <property type="entry name" value="CsrA"/>
    <property type="match status" value="1"/>
</dbReference>
<dbReference type="NCBIfam" id="TIGR00202">
    <property type="entry name" value="csrA"/>
    <property type="match status" value="1"/>
</dbReference>
<dbReference type="PANTHER" id="PTHR34984:SF1">
    <property type="entry name" value="CARBON STORAGE REGULATOR"/>
    <property type="match status" value="1"/>
</dbReference>
<organism evidence="5 6">
    <name type="scientific">Leptospira inadai serovar Lyme</name>
    <dbReference type="NCBI Taxonomy" id="293084"/>
    <lineage>
        <taxon>Bacteria</taxon>
        <taxon>Pseudomonadati</taxon>
        <taxon>Spirochaetota</taxon>
        <taxon>Spirochaetia</taxon>
        <taxon>Leptospirales</taxon>
        <taxon>Leptospiraceae</taxon>
        <taxon>Leptospira</taxon>
    </lineage>
</organism>
<proteinExistence type="inferred from homology"/>
<keyword evidence="3 4" id="KW-0694">RNA-binding</keyword>
<evidence type="ECO:0000256" key="2">
    <source>
        <dbReference type="ARBA" id="ARBA00022845"/>
    </source>
</evidence>